<gene>
    <name evidence="1" type="ORF">SAMN06296036_101271</name>
</gene>
<dbReference type="EMBL" id="FWZT01000001">
    <property type="protein sequence ID" value="SME89546.1"/>
    <property type="molecule type" value="Genomic_DNA"/>
</dbReference>
<evidence type="ECO:0000313" key="2">
    <source>
        <dbReference type="Proteomes" id="UP000192907"/>
    </source>
</evidence>
<keyword evidence="2" id="KW-1185">Reference proteome</keyword>
<organism evidence="1 2">
    <name type="scientific">Pseudobacteriovorax antillogorgiicola</name>
    <dbReference type="NCBI Taxonomy" id="1513793"/>
    <lineage>
        <taxon>Bacteria</taxon>
        <taxon>Pseudomonadati</taxon>
        <taxon>Bdellovibrionota</taxon>
        <taxon>Oligoflexia</taxon>
        <taxon>Oligoflexales</taxon>
        <taxon>Pseudobacteriovoracaceae</taxon>
        <taxon>Pseudobacteriovorax</taxon>
    </lineage>
</organism>
<dbReference type="Proteomes" id="UP000192907">
    <property type="component" value="Unassembled WGS sequence"/>
</dbReference>
<evidence type="ECO:0000313" key="1">
    <source>
        <dbReference type="EMBL" id="SME89546.1"/>
    </source>
</evidence>
<dbReference type="RefSeq" id="WP_132314606.1">
    <property type="nucleotide sequence ID" value="NZ_FWZT01000001.1"/>
</dbReference>
<proteinExistence type="predicted"/>
<protein>
    <submittedName>
        <fullName evidence="1">Uncharacterized protein</fullName>
    </submittedName>
</protein>
<dbReference type="STRING" id="1513793.SAMN06296036_101271"/>
<accession>A0A1Y6B3G8</accession>
<name>A0A1Y6B3G8_9BACT</name>
<reference evidence="2" key="1">
    <citation type="submission" date="2017-04" db="EMBL/GenBank/DDBJ databases">
        <authorList>
            <person name="Varghese N."/>
            <person name="Submissions S."/>
        </authorList>
    </citation>
    <scope>NUCLEOTIDE SEQUENCE [LARGE SCALE GENOMIC DNA]</scope>
    <source>
        <strain evidence="2">RKEM611</strain>
    </source>
</reference>
<dbReference type="AlphaFoldDB" id="A0A1Y6B3G8"/>
<sequence>MDVLQYLKTWNQEVIGLAGELLNASPDTREQKWTALKREILSRSALDKNYLLPEVLELSHQGSYLASLAQDSLDKLETMIRDIELIGSSRIDGVEKAFAPLLAALTSYTELMAEKVMPLIRAKMSTSDREDLYELFQDVSGEPDFYEQAMQA</sequence>